<dbReference type="CDD" id="cd07721">
    <property type="entry name" value="yflN-like_MBL-fold"/>
    <property type="match status" value="1"/>
</dbReference>
<dbReference type="SUPFAM" id="SSF56281">
    <property type="entry name" value="Metallo-hydrolase/oxidoreductase"/>
    <property type="match status" value="1"/>
</dbReference>
<dbReference type="AlphaFoldDB" id="A0A157T1L4"/>
<evidence type="ECO:0000313" key="2">
    <source>
        <dbReference type="EMBL" id="SAI85242.1"/>
    </source>
</evidence>
<gene>
    <name evidence="2" type="ORF">SSOP1_1688</name>
</gene>
<dbReference type="PATRIC" id="fig|2287.9.peg.1767"/>
<protein>
    <submittedName>
        <fullName evidence="2">MBL fold metallo-hydrolase</fullName>
    </submittedName>
</protein>
<dbReference type="PANTHER" id="PTHR42951:SF17">
    <property type="entry name" value="METALLO-BETA-LACTAMASE DOMAIN-CONTAINING PROTEIN"/>
    <property type="match status" value="1"/>
</dbReference>
<organism evidence="2 3">
    <name type="scientific">Saccharolobus solfataricus</name>
    <name type="common">Sulfolobus solfataricus</name>
    <dbReference type="NCBI Taxonomy" id="2287"/>
    <lineage>
        <taxon>Archaea</taxon>
        <taxon>Thermoproteota</taxon>
        <taxon>Thermoprotei</taxon>
        <taxon>Sulfolobales</taxon>
        <taxon>Sulfolobaceae</taxon>
        <taxon>Saccharolobus</taxon>
    </lineage>
</organism>
<keyword evidence="2" id="KW-0378">Hydrolase</keyword>
<dbReference type="SMART" id="SM00849">
    <property type="entry name" value="Lactamase_B"/>
    <property type="match status" value="1"/>
</dbReference>
<evidence type="ECO:0000259" key="1">
    <source>
        <dbReference type="SMART" id="SM00849"/>
    </source>
</evidence>
<dbReference type="EMBL" id="LT549890">
    <property type="protein sequence ID" value="SAI85242.1"/>
    <property type="molecule type" value="Genomic_DNA"/>
</dbReference>
<dbReference type="InterPro" id="IPR001279">
    <property type="entry name" value="Metallo-B-lactamas"/>
</dbReference>
<accession>A0A157T1L4</accession>
<dbReference type="Proteomes" id="UP000076770">
    <property type="component" value="Chromosome i"/>
</dbReference>
<reference evidence="3" key="1">
    <citation type="submission" date="2016-04" db="EMBL/GenBank/DDBJ databases">
        <authorList>
            <person name="Shah S.A."/>
            <person name="Garrett R.A."/>
        </authorList>
    </citation>
    <scope>NUCLEOTIDE SEQUENCE [LARGE SCALE GENOMIC DNA]</scope>
    <source>
        <strain evidence="3">ATCC 35091 / DSM 1616 / JCM 8930 / NBRC 15331 / P1</strain>
    </source>
</reference>
<dbReference type="PANTHER" id="PTHR42951">
    <property type="entry name" value="METALLO-BETA-LACTAMASE DOMAIN-CONTAINING"/>
    <property type="match status" value="1"/>
</dbReference>
<dbReference type="Pfam" id="PF00753">
    <property type="entry name" value="Lactamase_B"/>
    <property type="match status" value="1"/>
</dbReference>
<name>A0A157T1L4_SACSO</name>
<dbReference type="Gene3D" id="3.60.15.10">
    <property type="entry name" value="Ribonuclease Z/Hydroxyacylglutathione hydrolase-like"/>
    <property type="match status" value="1"/>
</dbReference>
<dbReference type="GO" id="GO:0016787">
    <property type="term" value="F:hydrolase activity"/>
    <property type="evidence" value="ECO:0007669"/>
    <property type="project" value="UniProtKB-KW"/>
</dbReference>
<evidence type="ECO:0000313" key="3">
    <source>
        <dbReference type="Proteomes" id="UP000076770"/>
    </source>
</evidence>
<proteinExistence type="predicted"/>
<sequence length="233" mass="26133">MGDGLMVKVGKVRIMELLEPEFFGTVLNHNISVIENGPCGGLMMIDTGLPGYLDQIESYLKAWGYSLEDISDIVITHWHHDHAGNAMAIKRISDAKIYAHVDELGDLENPPKYSTIYSDELGVSLPVFKRTMERINKLHYEPVKVDFALKGGEDLGGFRVIHVPGHTKGHIALFDGKCLVVGDAVRNVRNKLSPPLRIFSWNYELAVNSFNYLISLPYTVLIPFHGDIVIRNF</sequence>
<feature type="domain" description="Metallo-beta-lactamase" evidence="1">
    <location>
        <begin position="28"/>
        <end position="225"/>
    </location>
</feature>
<dbReference type="InterPro" id="IPR050855">
    <property type="entry name" value="NDM-1-like"/>
</dbReference>
<dbReference type="InterPro" id="IPR036866">
    <property type="entry name" value="RibonucZ/Hydroxyglut_hydro"/>
</dbReference>